<dbReference type="STRING" id="158441.A0A226E146"/>
<sequence length="312" mass="35881">MPRLLLSLTFLSGHLNKIIAYKIRNKFIIGSRAISAAVSGSTNNKFAGYHYYSSGSSFSKNFKRNNYQKRQNMSYFLIGVSGVTCGGKTTLTKLLQRSFPWSRIVHQDSYFYDDDHSSHVRVPEVENHVNYEILGSMDMARMHKDISAILQGPGEFFDDRSLSRSKNPHQDATLTEADPIPNFDTGIELLKTVQNLEFDSSKYRNIPVLIIEGFIIFESQVIFDACDARFFLTLSKDECRTRRSTRSYNPPDCPGYFDNIVWPEFSRHYNNHINGRSGIKVFQGTEPIQSVWNDSVQIVKCRLDEKYFMDKL</sequence>
<evidence type="ECO:0000313" key="1">
    <source>
        <dbReference type="EMBL" id="OXA50754.1"/>
    </source>
</evidence>
<protein>
    <submittedName>
        <fullName evidence="1">Nicotinamide riboside kinase 1</fullName>
    </submittedName>
</protein>
<evidence type="ECO:0000313" key="2">
    <source>
        <dbReference type="Proteomes" id="UP000198287"/>
    </source>
</evidence>
<keyword evidence="1" id="KW-0418">Kinase</keyword>
<accession>A0A226E146</accession>
<dbReference type="Proteomes" id="UP000198287">
    <property type="component" value="Unassembled WGS sequence"/>
</dbReference>
<keyword evidence="2" id="KW-1185">Reference proteome</keyword>
<dbReference type="EMBL" id="LNIX01000008">
    <property type="protein sequence ID" value="OXA50754.1"/>
    <property type="molecule type" value="Genomic_DNA"/>
</dbReference>
<keyword evidence="1" id="KW-0808">Transferase</keyword>
<dbReference type="InterPro" id="IPR027417">
    <property type="entry name" value="P-loop_NTPase"/>
</dbReference>
<reference evidence="1 2" key="1">
    <citation type="submission" date="2015-12" db="EMBL/GenBank/DDBJ databases">
        <title>The genome of Folsomia candida.</title>
        <authorList>
            <person name="Faddeeva A."/>
            <person name="Derks M.F."/>
            <person name="Anvar Y."/>
            <person name="Smit S."/>
            <person name="Van Straalen N."/>
            <person name="Roelofs D."/>
        </authorList>
    </citation>
    <scope>NUCLEOTIDE SEQUENCE [LARGE SCALE GENOMIC DNA]</scope>
    <source>
        <strain evidence="1 2">VU population</strain>
        <tissue evidence="1">Whole body</tissue>
    </source>
</reference>
<name>A0A226E146_FOLCA</name>
<dbReference type="AlphaFoldDB" id="A0A226E146"/>
<gene>
    <name evidence="1" type="ORF">Fcan01_14003</name>
</gene>
<dbReference type="SUPFAM" id="SSF52540">
    <property type="entry name" value="P-loop containing nucleoside triphosphate hydrolases"/>
    <property type="match status" value="1"/>
</dbReference>
<dbReference type="GO" id="GO:0016301">
    <property type="term" value="F:kinase activity"/>
    <property type="evidence" value="ECO:0007669"/>
    <property type="project" value="UniProtKB-KW"/>
</dbReference>
<dbReference type="OMA" id="LQRIVHY"/>
<dbReference type="PANTHER" id="PTHR10285">
    <property type="entry name" value="URIDINE KINASE"/>
    <property type="match status" value="1"/>
</dbReference>
<comment type="caution">
    <text evidence="1">The sequence shown here is derived from an EMBL/GenBank/DDBJ whole genome shotgun (WGS) entry which is preliminary data.</text>
</comment>
<dbReference type="Gene3D" id="3.40.50.300">
    <property type="entry name" value="P-loop containing nucleotide triphosphate hydrolases"/>
    <property type="match status" value="1"/>
</dbReference>
<dbReference type="OrthoDB" id="10041966at2759"/>
<organism evidence="1 2">
    <name type="scientific">Folsomia candida</name>
    <name type="common">Springtail</name>
    <dbReference type="NCBI Taxonomy" id="158441"/>
    <lineage>
        <taxon>Eukaryota</taxon>
        <taxon>Metazoa</taxon>
        <taxon>Ecdysozoa</taxon>
        <taxon>Arthropoda</taxon>
        <taxon>Hexapoda</taxon>
        <taxon>Collembola</taxon>
        <taxon>Entomobryomorpha</taxon>
        <taxon>Isotomoidea</taxon>
        <taxon>Isotomidae</taxon>
        <taxon>Proisotominae</taxon>
        <taxon>Folsomia</taxon>
    </lineage>
</organism>
<proteinExistence type="predicted"/>